<keyword evidence="3 6" id="KW-1133">Transmembrane helix</keyword>
<feature type="transmembrane region" description="Helical" evidence="6">
    <location>
        <begin position="290"/>
        <end position="309"/>
    </location>
</feature>
<evidence type="ECO:0000256" key="5">
    <source>
        <dbReference type="SAM" id="MobiDB-lite"/>
    </source>
</evidence>
<dbReference type="Gene3D" id="3.40.50.300">
    <property type="entry name" value="P-loop containing nucleotide triphosphate hydrolases"/>
    <property type="match status" value="1"/>
</dbReference>
<feature type="domain" description="ABC transmembrane type-1" evidence="8">
    <location>
        <begin position="78"/>
        <end position="328"/>
    </location>
</feature>
<dbReference type="Gene3D" id="1.20.1560.10">
    <property type="entry name" value="ABC transporter type 1, transmembrane domain"/>
    <property type="match status" value="1"/>
</dbReference>
<evidence type="ECO:0000256" key="3">
    <source>
        <dbReference type="ARBA" id="ARBA00022989"/>
    </source>
</evidence>
<feature type="domain" description="ABC transporter" evidence="7">
    <location>
        <begin position="364"/>
        <end position="635"/>
    </location>
</feature>
<dbReference type="Pfam" id="PF00005">
    <property type="entry name" value="ABC_tran"/>
    <property type="match status" value="1"/>
</dbReference>
<evidence type="ECO:0000259" key="8">
    <source>
        <dbReference type="PROSITE" id="PS50929"/>
    </source>
</evidence>
<keyword evidence="2 6" id="KW-0812">Transmembrane</keyword>
<evidence type="ECO:0000256" key="2">
    <source>
        <dbReference type="ARBA" id="ARBA00022692"/>
    </source>
</evidence>
<dbReference type="PANTHER" id="PTHR43394">
    <property type="entry name" value="ATP-DEPENDENT PERMEASE MDL1, MITOCHONDRIAL"/>
    <property type="match status" value="1"/>
</dbReference>
<feature type="transmembrane region" description="Helical" evidence="6">
    <location>
        <begin position="185"/>
        <end position="203"/>
    </location>
</feature>
<dbReference type="InterPro" id="IPR036640">
    <property type="entry name" value="ABC1_TM_sf"/>
</dbReference>
<dbReference type="EMBL" id="CACVAT010000485">
    <property type="protein sequence ID" value="CAA6828917.1"/>
    <property type="molecule type" value="Genomic_DNA"/>
</dbReference>
<feature type="transmembrane region" description="Helical" evidence="6">
    <location>
        <begin position="18"/>
        <end position="35"/>
    </location>
</feature>
<evidence type="ECO:0000259" key="7">
    <source>
        <dbReference type="PROSITE" id="PS50893"/>
    </source>
</evidence>
<feature type="transmembrane region" description="Helical" evidence="6">
    <location>
        <begin position="160"/>
        <end position="179"/>
    </location>
</feature>
<dbReference type="GO" id="GO:0005524">
    <property type="term" value="F:ATP binding"/>
    <property type="evidence" value="ECO:0007669"/>
    <property type="project" value="InterPro"/>
</dbReference>
<evidence type="ECO:0008006" key="10">
    <source>
        <dbReference type="Google" id="ProtNLM"/>
    </source>
</evidence>
<dbReference type="SUPFAM" id="SSF52540">
    <property type="entry name" value="P-loop containing nucleoside triphosphate hydrolases"/>
    <property type="match status" value="1"/>
</dbReference>
<dbReference type="SUPFAM" id="SSF90123">
    <property type="entry name" value="ABC transporter transmembrane region"/>
    <property type="match status" value="1"/>
</dbReference>
<dbReference type="PROSITE" id="PS50893">
    <property type="entry name" value="ABC_TRANSPORTER_2"/>
    <property type="match status" value="1"/>
</dbReference>
<gene>
    <name evidence="9" type="ORF">HELGO_WM21072</name>
</gene>
<dbReference type="GO" id="GO:0005886">
    <property type="term" value="C:plasma membrane"/>
    <property type="evidence" value="ECO:0007669"/>
    <property type="project" value="UniProtKB-SubCell"/>
</dbReference>
<proteinExistence type="predicted"/>
<reference evidence="9" key="1">
    <citation type="submission" date="2020-01" db="EMBL/GenBank/DDBJ databases">
        <authorList>
            <person name="Meier V. D."/>
            <person name="Meier V D."/>
        </authorList>
    </citation>
    <scope>NUCLEOTIDE SEQUENCE</scope>
    <source>
        <strain evidence="9">HLG_WM_MAG_09</strain>
    </source>
</reference>
<evidence type="ECO:0000313" key="9">
    <source>
        <dbReference type="EMBL" id="CAA6828917.1"/>
    </source>
</evidence>
<dbReference type="GO" id="GO:0015421">
    <property type="term" value="F:ABC-type oligopeptide transporter activity"/>
    <property type="evidence" value="ECO:0007669"/>
    <property type="project" value="TreeGrafter"/>
</dbReference>
<name>A0A6S6UHV5_9GAMM</name>
<protein>
    <recommendedName>
        <fullName evidence="10">ABC transporter ATP-binding protein</fullName>
    </recommendedName>
</protein>
<keyword evidence="4 6" id="KW-0472">Membrane</keyword>
<comment type="subcellular location">
    <subcellularLocation>
        <location evidence="1">Cell membrane</location>
        <topology evidence="1">Multi-pass membrane protein</topology>
    </subcellularLocation>
</comment>
<dbReference type="InterPro" id="IPR039421">
    <property type="entry name" value="Type_1_exporter"/>
</dbReference>
<dbReference type="InterPro" id="IPR027417">
    <property type="entry name" value="P-loop_NTPase"/>
</dbReference>
<dbReference type="InterPro" id="IPR011527">
    <property type="entry name" value="ABC1_TM_dom"/>
</dbReference>
<evidence type="ECO:0000256" key="6">
    <source>
        <dbReference type="SAM" id="Phobius"/>
    </source>
</evidence>
<accession>A0A6S6UHV5</accession>
<evidence type="ECO:0000256" key="1">
    <source>
        <dbReference type="ARBA" id="ARBA00004651"/>
    </source>
</evidence>
<dbReference type="PANTHER" id="PTHR43394:SF1">
    <property type="entry name" value="ATP-BINDING CASSETTE SUB-FAMILY B MEMBER 10, MITOCHONDRIAL"/>
    <property type="match status" value="1"/>
</dbReference>
<dbReference type="Pfam" id="PF00664">
    <property type="entry name" value="ABC_membrane"/>
    <property type="match status" value="1"/>
</dbReference>
<dbReference type="AlphaFoldDB" id="A0A6S6UHV5"/>
<organism evidence="9">
    <name type="scientific">uncultured Thiotrichaceae bacterium</name>
    <dbReference type="NCBI Taxonomy" id="298394"/>
    <lineage>
        <taxon>Bacteria</taxon>
        <taxon>Pseudomonadati</taxon>
        <taxon>Pseudomonadota</taxon>
        <taxon>Gammaproteobacteria</taxon>
        <taxon>Thiotrichales</taxon>
        <taxon>Thiotrichaceae</taxon>
        <taxon>environmental samples</taxon>
    </lineage>
</organism>
<dbReference type="InterPro" id="IPR003439">
    <property type="entry name" value="ABC_transporter-like_ATP-bd"/>
</dbReference>
<sequence length="655" mass="73645">MHKNLFGFIWHYSKKQQITAILITFVSFPFLYFSFDLPKTIINKAIPGNTGVGSTSDLMDIQVFGYNFTELFGFQMAQIPYLFLLCGALLLLVLINGALKMRINTYKGIMAERLLRRMRYMLLERTLRFPLPHFQKTSSSEVVTMVTAEVEPLGGFFGDAFALVAFQGGTFLTIVFFMFMQSPMIGFAALALVPLQGYIIPLLQRRINQLHKKRIQKVRLLSNQVGETVSNIQEIRAQNQNPRALAKLGQQLGQIFWIRLEIYKRKFFMKFINNFISQLTPLLFYSIGGLLAILGHLSIGALVAALAAYKEMSAAWKELLGYYNRLSDARIKYEQLTGQFAPKGMLDAGLFNESTASGQLKGTIKAQGLTWIDDDGFKTLDNASFQLTDGSATIILGGSGISRTVLAQLLSRVLLPSDGRLMIDNHDMATLSASLTGSRIGLLTTDPVMFNTSILDNLVLGLQNQPPEETESSEWLTEKAESLASGNSPYDPDQSWINYSAAHVSESEELFEQITQLLTVVELDEDMYQLGLNQLISKETHPEITQLVLTARSKVHKKLTEQGLEETVHIYDFNQYNTYTSVATNILFGKAIDDSFSYSNLAKHPLILELLETHQLKSIFFDIGLRGAELMLDLFRGIPEGHPIFDQYRFISEEK</sequence>
<feature type="transmembrane region" description="Helical" evidence="6">
    <location>
        <begin position="79"/>
        <end position="99"/>
    </location>
</feature>
<feature type="region of interest" description="Disordered" evidence="5">
    <location>
        <begin position="465"/>
        <end position="489"/>
    </location>
</feature>
<dbReference type="GO" id="GO:0016887">
    <property type="term" value="F:ATP hydrolysis activity"/>
    <property type="evidence" value="ECO:0007669"/>
    <property type="project" value="InterPro"/>
</dbReference>
<evidence type="ECO:0000256" key="4">
    <source>
        <dbReference type="ARBA" id="ARBA00023136"/>
    </source>
</evidence>
<dbReference type="CDD" id="cd07346">
    <property type="entry name" value="ABC_6TM_exporters"/>
    <property type="match status" value="1"/>
</dbReference>
<dbReference type="PROSITE" id="PS50929">
    <property type="entry name" value="ABC_TM1F"/>
    <property type="match status" value="1"/>
</dbReference>